<dbReference type="AlphaFoldDB" id="G3GZD5"/>
<gene>
    <name evidence="1" type="ORF">I79_003198</name>
</gene>
<protein>
    <submittedName>
        <fullName evidence="1">Uncharacterized protein</fullName>
    </submittedName>
</protein>
<dbReference type="EMBL" id="JH000076">
    <property type="protein sequence ID" value="EGW01024.1"/>
    <property type="molecule type" value="Genomic_DNA"/>
</dbReference>
<reference evidence="2" key="1">
    <citation type="journal article" date="2011" name="Nat. Biotechnol.">
        <title>The genomic sequence of the Chinese hamster ovary (CHO)-K1 cell line.</title>
        <authorList>
            <person name="Xu X."/>
            <person name="Nagarajan H."/>
            <person name="Lewis N.E."/>
            <person name="Pan S."/>
            <person name="Cai Z."/>
            <person name="Liu X."/>
            <person name="Chen W."/>
            <person name="Xie M."/>
            <person name="Wang W."/>
            <person name="Hammond S."/>
            <person name="Andersen M.R."/>
            <person name="Neff N."/>
            <person name="Passarelli B."/>
            <person name="Koh W."/>
            <person name="Fan H.C."/>
            <person name="Wang J."/>
            <person name="Gui Y."/>
            <person name="Lee K.H."/>
            <person name="Betenbaugh M.J."/>
            <person name="Quake S.R."/>
            <person name="Famili I."/>
            <person name="Palsson B.O."/>
            <person name="Wang J."/>
        </authorList>
    </citation>
    <scope>NUCLEOTIDE SEQUENCE [LARGE SCALE GENOMIC DNA]</scope>
    <source>
        <strain evidence="2">CHO K1 cell line</strain>
    </source>
</reference>
<name>G3GZD5_CRIGR</name>
<dbReference type="InParanoid" id="G3GZD5"/>
<evidence type="ECO:0000313" key="2">
    <source>
        <dbReference type="Proteomes" id="UP000001075"/>
    </source>
</evidence>
<evidence type="ECO:0000313" key="1">
    <source>
        <dbReference type="EMBL" id="EGW01024.1"/>
    </source>
</evidence>
<proteinExistence type="predicted"/>
<dbReference type="Proteomes" id="UP000001075">
    <property type="component" value="Unassembled WGS sequence"/>
</dbReference>
<accession>G3GZD5</accession>
<organism evidence="1 2">
    <name type="scientific">Cricetulus griseus</name>
    <name type="common">Chinese hamster</name>
    <name type="synonym">Cricetulus barabensis griseus</name>
    <dbReference type="NCBI Taxonomy" id="10029"/>
    <lineage>
        <taxon>Eukaryota</taxon>
        <taxon>Metazoa</taxon>
        <taxon>Chordata</taxon>
        <taxon>Craniata</taxon>
        <taxon>Vertebrata</taxon>
        <taxon>Euteleostomi</taxon>
        <taxon>Mammalia</taxon>
        <taxon>Eutheria</taxon>
        <taxon>Euarchontoglires</taxon>
        <taxon>Glires</taxon>
        <taxon>Rodentia</taxon>
        <taxon>Myomorpha</taxon>
        <taxon>Muroidea</taxon>
        <taxon>Cricetidae</taxon>
        <taxon>Cricetinae</taxon>
        <taxon>Cricetulus</taxon>
    </lineage>
</organism>
<sequence>MGKGEILEEDFRLLPSKWDFSQLWEAKQGLELLDSRKETQGRKKRVSKRTESGLGIDVKQTVYLYVGVCFCVFKGR</sequence>